<keyword evidence="1 2" id="KW-0597">Phosphoprotein</keyword>
<keyword evidence="6" id="KW-0808">Transferase</keyword>
<dbReference type="InterPro" id="IPR011006">
    <property type="entry name" value="CheY-like_superfamily"/>
</dbReference>
<evidence type="ECO:0000313" key="7">
    <source>
        <dbReference type="Proteomes" id="UP000245657"/>
    </source>
</evidence>
<keyword evidence="3" id="KW-0175">Coiled coil</keyword>
<sequence length="436" mass="49072">MPRTSTQKILVVEDNRTQAESLRYILEKGGHEVIIAADGQEGLASIEKQHPDIVLTDVIMSPMDGYELCRRIKENPATRSIPVILVTYLYNPADVIKALEYGADNFIIKPYDADWIYSRIIGTLESVTQVQKEVVTDPLTVSFSNHKYEIRSGKMQILNILLSTYETAIKNNCELQVADERLHYLNAQLQKAVSDLKQANEELHNKNIERGRLETALVRSNKKFQYMGSIIHHILLTQLSSIYHNMEKASFGQKEGLVEPGYFKKAYGMVEKALNIVRITCETLDPVVQSPAWIDLRDLIHNALREIPAGLVRVDCRIPESVKVNAYPLIEKVFAELIDNSVRHGKKTTTIRFSIENHEDVPVLIYEDDGVGIPVQDKKEIFSHEYGLSASHGLFLSEEILSVTGITISETGVPGEGVRFEIQFPRGSIRIGSDTA</sequence>
<dbReference type="InterPro" id="IPR005467">
    <property type="entry name" value="His_kinase_dom"/>
</dbReference>
<dbReference type="PROSITE" id="PS50110">
    <property type="entry name" value="RESPONSE_REGULATORY"/>
    <property type="match status" value="1"/>
</dbReference>
<evidence type="ECO:0000256" key="2">
    <source>
        <dbReference type="PROSITE-ProRule" id="PRU00169"/>
    </source>
</evidence>
<feature type="modified residue" description="4-aspartylphosphate" evidence="2">
    <location>
        <position position="57"/>
    </location>
</feature>
<dbReference type="Gene3D" id="3.40.50.2300">
    <property type="match status" value="1"/>
</dbReference>
<proteinExistence type="predicted"/>
<dbReference type="SMART" id="SM00387">
    <property type="entry name" value="HATPase_c"/>
    <property type="match status" value="1"/>
</dbReference>
<evidence type="ECO:0000313" key="6">
    <source>
        <dbReference type="EMBL" id="PWR71394.1"/>
    </source>
</evidence>
<dbReference type="SUPFAM" id="SSF55874">
    <property type="entry name" value="ATPase domain of HSP90 chaperone/DNA topoisomerase II/histidine kinase"/>
    <property type="match status" value="1"/>
</dbReference>
<evidence type="ECO:0000256" key="3">
    <source>
        <dbReference type="SAM" id="Coils"/>
    </source>
</evidence>
<dbReference type="Pfam" id="PF02518">
    <property type="entry name" value="HATPase_c"/>
    <property type="match status" value="1"/>
</dbReference>
<dbReference type="InterPro" id="IPR001789">
    <property type="entry name" value="Sig_transdc_resp-reg_receiver"/>
</dbReference>
<feature type="domain" description="Response regulatory" evidence="5">
    <location>
        <begin position="8"/>
        <end position="124"/>
    </location>
</feature>
<dbReference type="Proteomes" id="UP000245657">
    <property type="component" value="Unassembled WGS sequence"/>
</dbReference>
<evidence type="ECO:0000259" key="4">
    <source>
        <dbReference type="PROSITE" id="PS50109"/>
    </source>
</evidence>
<dbReference type="RefSeq" id="WP_109969012.1">
    <property type="nucleotide sequence ID" value="NZ_CP176093.1"/>
</dbReference>
<dbReference type="PROSITE" id="PS50109">
    <property type="entry name" value="HIS_KIN"/>
    <property type="match status" value="1"/>
</dbReference>
<dbReference type="EMBL" id="QGMY01000008">
    <property type="protein sequence ID" value="PWR71394.1"/>
    <property type="molecule type" value="Genomic_DNA"/>
</dbReference>
<dbReference type="AlphaFoldDB" id="A0A2V2MT71"/>
<comment type="caution">
    <text evidence="6">The sequence shown here is derived from an EMBL/GenBank/DDBJ whole genome shotgun (WGS) entry which is preliminary data.</text>
</comment>
<feature type="coiled-coil region" evidence="3">
    <location>
        <begin position="182"/>
        <end position="216"/>
    </location>
</feature>
<feature type="domain" description="Histidine kinase" evidence="4">
    <location>
        <begin position="330"/>
        <end position="428"/>
    </location>
</feature>
<dbReference type="GeneID" id="97546978"/>
<protein>
    <submittedName>
        <fullName evidence="6">Hybrid sensor histidine kinase/response regulator</fullName>
    </submittedName>
</protein>
<dbReference type="SUPFAM" id="SSF52172">
    <property type="entry name" value="CheY-like"/>
    <property type="match status" value="1"/>
</dbReference>
<reference evidence="6 7" key="1">
    <citation type="submission" date="2018-05" db="EMBL/GenBank/DDBJ databases">
        <title>Draft genome of Methanospirillum lacunae Ki8-1.</title>
        <authorList>
            <person name="Dueholm M.S."/>
            <person name="Nielsen P.H."/>
            <person name="Bakmann L.F."/>
            <person name="Otzen D.E."/>
        </authorList>
    </citation>
    <scope>NUCLEOTIDE SEQUENCE [LARGE SCALE GENOMIC DNA]</scope>
    <source>
        <strain evidence="6 7">Ki8-1</strain>
    </source>
</reference>
<dbReference type="Pfam" id="PF00072">
    <property type="entry name" value="Response_reg"/>
    <property type="match status" value="1"/>
</dbReference>
<dbReference type="PANTHER" id="PTHR43547:SF2">
    <property type="entry name" value="HYBRID SIGNAL TRANSDUCTION HISTIDINE KINASE C"/>
    <property type="match status" value="1"/>
</dbReference>
<keyword evidence="7" id="KW-1185">Reference proteome</keyword>
<dbReference type="InterPro" id="IPR036890">
    <property type="entry name" value="HATPase_C_sf"/>
</dbReference>
<gene>
    <name evidence="6" type="ORF">DK846_11045</name>
</gene>
<dbReference type="OrthoDB" id="2830at2157"/>
<keyword evidence="6" id="KW-0418">Kinase</keyword>
<dbReference type="CDD" id="cd00075">
    <property type="entry name" value="HATPase"/>
    <property type="match status" value="1"/>
</dbReference>
<accession>A0A2V2MT71</accession>
<dbReference type="InterPro" id="IPR003594">
    <property type="entry name" value="HATPase_dom"/>
</dbReference>
<dbReference type="GO" id="GO:0000155">
    <property type="term" value="F:phosphorelay sensor kinase activity"/>
    <property type="evidence" value="ECO:0007669"/>
    <property type="project" value="TreeGrafter"/>
</dbReference>
<evidence type="ECO:0000259" key="5">
    <source>
        <dbReference type="PROSITE" id="PS50110"/>
    </source>
</evidence>
<evidence type="ECO:0000256" key="1">
    <source>
        <dbReference type="ARBA" id="ARBA00022553"/>
    </source>
</evidence>
<dbReference type="SMART" id="SM00448">
    <property type="entry name" value="REC"/>
    <property type="match status" value="1"/>
</dbReference>
<dbReference type="Gene3D" id="3.30.565.10">
    <property type="entry name" value="Histidine kinase-like ATPase, C-terminal domain"/>
    <property type="match status" value="1"/>
</dbReference>
<name>A0A2V2MT71_9EURY</name>
<organism evidence="6 7">
    <name type="scientific">Methanospirillum lacunae</name>
    <dbReference type="NCBI Taxonomy" id="668570"/>
    <lineage>
        <taxon>Archaea</taxon>
        <taxon>Methanobacteriati</taxon>
        <taxon>Methanobacteriota</taxon>
        <taxon>Stenosarchaea group</taxon>
        <taxon>Methanomicrobia</taxon>
        <taxon>Methanomicrobiales</taxon>
        <taxon>Methanospirillaceae</taxon>
        <taxon>Methanospirillum</taxon>
    </lineage>
</organism>
<dbReference type="PANTHER" id="PTHR43547">
    <property type="entry name" value="TWO-COMPONENT HISTIDINE KINASE"/>
    <property type="match status" value="1"/>
</dbReference>